<comment type="similarity">
    <text evidence="2 3">Belongs to the peptidase S26 family.</text>
</comment>
<dbReference type="InterPro" id="IPR036286">
    <property type="entry name" value="LexA/Signal_pep-like_sf"/>
</dbReference>
<dbReference type="InterPro" id="IPR019533">
    <property type="entry name" value="Peptidase_S26"/>
</dbReference>
<dbReference type="AlphaFoldDB" id="A0A417YS65"/>
<dbReference type="SUPFAM" id="SSF51306">
    <property type="entry name" value="LexA/Signal peptidase"/>
    <property type="match status" value="1"/>
</dbReference>
<organism evidence="5 6">
    <name type="scientific">Neobacillus notoginsengisoli</name>
    <dbReference type="NCBI Taxonomy" id="1578198"/>
    <lineage>
        <taxon>Bacteria</taxon>
        <taxon>Bacillati</taxon>
        <taxon>Bacillota</taxon>
        <taxon>Bacilli</taxon>
        <taxon>Bacillales</taxon>
        <taxon>Bacillaceae</taxon>
        <taxon>Neobacillus</taxon>
    </lineage>
</organism>
<evidence type="ECO:0000256" key="3">
    <source>
        <dbReference type="RuleBase" id="RU362042"/>
    </source>
</evidence>
<sequence length="208" mass="23903">MRMALSLSIWILILTFQTGCTMEKVIRDEQTKPAVELVERGGNTFVIEYAFDNMDRGEHHFHSIDGSRKTVIERTKEFKRGDIVYFAYPGESISFHMPDYYLGRVVGLPGETVEFIDGQVYIDNKRLEAFYAKKSRLGMDMNTYFAKKIDHSNITKKDFKEDMAPVKIPNESFFVVSDDWFRGTSSKDFGPVNISAIEGKVLGYVKSY</sequence>
<accession>A0A417YS65</accession>
<comment type="caution">
    <text evidence="5">The sequence shown here is derived from an EMBL/GenBank/DDBJ whole genome shotgun (WGS) entry which is preliminary data.</text>
</comment>
<name>A0A417YS65_9BACI</name>
<dbReference type="Proteomes" id="UP000284416">
    <property type="component" value="Unassembled WGS sequence"/>
</dbReference>
<protein>
    <recommendedName>
        <fullName evidence="3">Signal peptidase I</fullName>
        <ecNumber evidence="3">3.4.21.89</ecNumber>
    </recommendedName>
</protein>
<proteinExistence type="inferred from homology"/>
<dbReference type="Gene3D" id="2.10.109.10">
    <property type="entry name" value="Umud Fragment, subunit A"/>
    <property type="match status" value="1"/>
</dbReference>
<reference evidence="5 6" key="1">
    <citation type="journal article" date="2017" name="Int. J. Syst. Evol. Microbiol.">
        <title>Bacillus notoginsengisoli sp. nov., a novel bacterium isolated from the rhizosphere of Panax notoginseng.</title>
        <authorList>
            <person name="Zhang M.Y."/>
            <person name="Cheng J."/>
            <person name="Cai Y."/>
            <person name="Zhang T.Y."/>
            <person name="Wu Y.Y."/>
            <person name="Manikprabhu D."/>
            <person name="Li W.J."/>
            <person name="Zhang Y.X."/>
        </authorList>
    </citation>
    <scope>NUCLEOTIDE SEQUENCE [LARGE SCALE GENOMIC DNA]</scope>
    <source>
        <strain evidence="5 6">JCM 30743</strain>
    </source>
</reference>
<dbReference type="OrthoDB" id="2427065at2"/>
<keyword evidence="6" id="KW-1185">Reference proteome</keyword>
<dbReference type="EMBL" id="QWEG01000009">
    <property type="protein sequence ID" value="RHW38132.1"/>
    <property type="molecule type" value="Genomic_DNA"/>
</dbReference>
<evidence type="ECO:0000259" key="4">
    <source>
        <dbReference type="Pfam" id="PF10502"/>
    </source>
</evidence>
<dbReference type="GO" id="GO:0004252">
    <property type="term" value="F:serine-type endopeptidase activity"/>
    <property type="evidence" value="ECO:0007669"/>
    <property type="project" value="InterPro"/>
</dbReference>
<evidence type="ECO:0000256" key="2">
    <source>
        <dbReference type="ARBA" id="ARBA00009370"/>
    </source>
</evidence>
<dbReference type="InterPro" id="IPR000223">
    <property type="entry name" value="Pept_S26A_signal_pept_1"/>
</dbReference>
<dbReference type="GO" id="GO:0005886">
    <property type="term" value="C:plasma membrane"/>
    <property type="evidence" value="ECO:0007669"/>
    <property type="project" value="UniProtKB-SubCell"/>
</dbReference>
<keyword evidence="3" id="KW-0645">Protease</keyword>
<dbReference type="PANTHER" id="PTHR43390:SF1">
    <property type="entry name" value="CHLOROPLAST PROCESSING PEPTIDASE"/>
    <property type="match status" value="1"/>
</dbReference>
<evidence type="ECO:0000313" key="6">
    <source>
        <dbReference type="Proteomes" id="UP000284416"/>
    </source>
</evidence>
<dbReference type="PANTHER" id="PTHR43390">
    <property type="entry name" value="SIGNAL PEPTIDASE I"/>
    <property type="match status" value="1"/>
</dbReference>
<feature type="domain" description="Peptidase S26" evidence="4">
    <location>
        <begin position="73"/>
        <end position="201"/>
    </location>
</feature>
<comment type="subcellular location">
    <subcellularLocation>
        <location evidence="1">Cell membrane</location>
        <topology evidence="1">Single-pass type II membrane protein</topology>
    </subcellularLocation>
    <subcellularLocation>
        <location evidence="3">Membrane</location>
        <topology evidence="3">Single-pass type II membrane protein</topology>
    </subcellularLocation>
</comment>
<comment type="catalytic activity">
    <reaction evidence="3">
        <text>Cleavage of hydrophobic, N-terminal signal or leader sequences from secreted and periplasmic proteins.</text>
        <dbReference type="EC" id="3.4.21.89"/>
    </reaction>
</comment>
<gene>
    <name evidence="5" type="primary">lepB</name>
    <name evidence="5" type="ORF">D1B31_15255</name>
</gene>
<dbReference type="Pfam" id="PF10502">
    <property type="entry name" value="Peptidase_S26"/>
    <property type="match status" value="1"/>
</dbReference>
<keyword evidence="3 5" id="KW-0378">Hydrolase</keyword>
<dbReference type="EC" id="3.4.21.89" evidence="3"/>
<evidence type="ECO:0000256" key="1">
    <source>
        <dbReference type="ARBA" id="ARBA00004401"/>
    </source>
</evidence>
<dbReference type="GO" id="GO:0006465">
    <property type="term" value="P:signal peptide processing"/>
    <property type="evidence" value="ECO:0007669"/>
    <property type="project" value="InterPro"/>
</dbReference>
<dbReference type="GO" id="GO:0009003">
    <property type="term" value="F:signal peptidase activity"/>
    <property type="evidence" value="ECO:0007669"/>
    <property type="project" value="UniProtKB-EC"/>
</dbReference>
<evidence type="ECO:0000313" key="5">
    <source>
        <dbReference type="EMBL" id="RHW38132.1"/>
    </source>
</evidence>
<dbReference type="NCBIfam" id="TIGR02227">
    <property type="entry name" value="sigpep_I_bact"/>
    <property type="match status" value="1"/>
</dbReference>